<feature type="domain" description="N-acetyltransferase" evidence="1">
    <location>
        <begin position="8"/>
        <end position="150"/>
    </location>
</feature>
<dbReference type="InterPro" id="IPR016181">
    <property type="entry name" value="Acyl_CoA_acyltransferase"/>
</dbReference>
<dbReference type="Gene3D" id="3.40.630.30">
    <property type="match status" value="1"/>
</dbReference>
<dbReference type="AlphaFoldDB" id="A0A951PM09"/>
<evidence type="ECO:0000259" key="1">
    <source>
        <dbReference type="PROSITE" id="PS51186"/>
    </source>
</evidence>
<dbReference type="Proteomes" id="UP000753908">
    <property type="component" value="Unassembled WGS sequence"/>
</dbReference>
<comment type="caution">
    <text evidence="2">The sequence shown here is derived from an EMBL/GenBank/DDBJ whole genome shotgun (WGS) entry which is preliminary data.</text>
</comment>
<dbReference type="PANTHER" id="PTHR43617:SF20">
    <property type="entry name" value="N-ALPHA-ACETYLTRANSFERASE RIMI"/>
    <property type="match status" value="1"/>
</dbReference>
<dbReference type="EMBL" id="JAHHIF010000015">
    <property type="protein sequence ID" value="MBW4545454.1"/>
    <property type="molecule type" value="Genomic_DNA"/>
</dbReference>
<dbReference type="PROSITE" id="PS51186">
    <property type="entry name" value="GNAT"/>
    <property type="match status" value="1"/>
</dbReference>
<organism evidence="2 3">
    <name type="scientific">Symplocastrum torsivum CPER-KK1</name>
    <dbReference type="NCBI Taxonomy" id="450513"/>
    <lineage>
        <taxon>Bacteria</taxon>
        <taxon>Bacillati</taxon>
        <taxon>Cyanobacteriota</taxon>
        <taxon>Cyanophyceae</taxon>
        <taxon>Oscillatoriophycideae</taxon>
        <taxon>Oscillatoriales</taxon>
        <taxon>Microcoleaceae</taxon>
        <taxon>Symplocastrum</taxon>
    </lineage>
</organism>
<dbReference type="PANTHER" id="PTHR43617">
    <property type="entry name" value="L-AMINO ACID N-ACETYLTRANSFERASE"/>
    <property type="match status" value="1"/>
</dbReference>
<dbReference type="InterPro" id="IPR050276">
    <property type="entry name" value="MshD_Acetyltransferase"/>
</dbReference>
<proteinExistence type="predicted"/>
<reference evidence="2" key="1">
    <citation type="submission" date="2021-05" db="EMBL/GenBank/DDBJ databases">
        <authorList>
            <person name="Pietrasiak N."/>
            <person name="Ward R."/>
            <person name="Stajich J.E."/>
            <person name="Kurbessoian T."/>
        </authorList>
    </citation>
    <scope>NUCLEOTIDE SEQUENCE</scope>
    <source>
        <strain evidence="2">CPER-KK1</strain>
    </source>
</reference>
<protein>
    <submittedName>
        <fullName evidence="2">GNAT family N-acetyltransferase</fullName>
    </submittedName>
</protein>
<dbReference type="Pfam" id="PF00583">
    <property type="entry name" value="Acetyltransf_1"/>
    <property type="match status" value="1"/>
</dbReference>
<reference evidence="2" key="2">
    <citation type="journal article" date="2022" name="Microbiol. Resour. Announc.">
        <title>Metagenome Sequencing to Explore Phylogenomics of Terrestrial Cyanobacteria.</title>
        <authorList>
            <person name="Ward R.D."/>
            <person name="Stajich J.E."/>
            <person name="Johansen J.R."/>
            <person name="Huntemann M."/>
            <person name="Clum A."/>
            <person name="Foster B."/>
            <person name="Foster B."/>
            <person name="Roux S."/>
            <person name="Palaniappan K."/>
            <person name="Varghese N."/>
            <person name="Mukherjee S."/>
            <person name="Reddy T.B.K."/>
            <person name="Daum C."/>
            <person name="Copeland A."/>
            <person name="Chen I.A."/>
            <person name="Ivanova N.N."/>
            <person name="Kyrpides N.C."/>
            <person name="Shapiro N."/>
            <person name="Eloe-Fadrosh E.A."/>
            <person name="Pietrasiak N."/>
        </authorList>
    </citation>
    <scope>NUCLEOTIDE SEQUENCE</scope>
    <source>
        <strain evidence="2">CPER-KK1</strain>
    </source>
</reference>
<sequence length="150" mass="17372">METSFKRAEISDIEILMEFIREFCEVDHHPFDDSSIRVALAKIVSDESLGRVWLIQHNNQAIGYIVLTFGYSLEYRGREAVIDEIYIREGHQGQGIGKRAIEFVEEVSPSLEIKVLHLEVERENTAAQNFYRKVGFEAQDSYLMTKWIAT</sequence>
<dbReference type="InterPro" id="IPR000182">
    <property type="entry name" value="GNAT_dom"/>
</dbReference>
<gene>
    <name evidence="2" type="ORF">KME25_13545</name>
</gene>
<dbReference type="CDD" id="cd04301">
    <property type="entry name" value="NAT_SF"/>
    <property type="match status" value="1"/>
</dbReference>
<evidence type="ECO:0000313" key="3">
    <source>
        <dbReference type="Proteomes" id="UP000753908"/>
    </source>
</evidence>
<name>A0A951PM09_9CYAN</name>
<evidence type="ECO:0000313" key="2">
    <source>
        <dbReference type="EMBL" id="MBW4545454.1"/>
    </source>
</evidence>
<dbReference type="GO" id="GO:0008999">
    <property type="term" value="F:protein-N-terminal-alanine acetyltransferase activity"/>
    <property type="evidence" value="ECO:0007669"/>
    <property type="project" value="TreeGrafter"/>
</dbReference>
<accession>A0A951PM09</accession>
<dbReference type="SUPFAM" id="SSF55729">
    <property type="entry name" value="Acyl-CoA N-acyltransferases (Nat)"/>
    <property type="match status" value="1"/>
</dbReference>